<dbReference type="InterPro" id="IPR036621">
    <property type="entry name" value="Anticodon-bd_dom_sf"/>
</dbReference>
<reference evidence="2" key="1">
    <citation type="journal article" date="2014" name="Front. Microbiol.">
        <title>High frequency of phylogenetically diverse reductive dehalogenase-homologous genes in deep subseafloor sedimentary metagenomes.</title>
        <authorList>
            <person name="Kawai M."/>
            <person name="Futagami T."/>
            <person name="Toyoda A."/>
            <person name="Takaki Y."/>
            <person name="Nishi S."/>
            <person name="Hori S."/>
            <person name="Arai W."/>
            <person name="Tsubouchi T."/>
            <person name="Morono Y."/>
            <person name="Uchiyama I."/>
            <person name="Ito T."/>
            <person name="Fujiyama A."/>
            <person name="Inagaki F."/>
            <person name="Takami H."/>
        </authorList>
    </citation>
    <scope>NUCLEOTIDE SEQUENCE</scope>
    <source>
        <strain evidence="2">Expedition CK06-06</strain>
    </source>
</reference>
<evidence type="ECO:0000313" key="2">
    <source>
        <dbReference type="EMBL" id="GAG26799.1"/>
    </source>
</evidence>
<accession>X0W779</accession>
<evidence type="ECO:0000259" key="1">
    <source>
        <dbReference type="Pfam" id="PF03129"/>
    </source>
</evidence>
<dbReference type="EMBL" id="BARS01036202">
    <property type="protein sequence ID" value="GAG26799.1"/>
    <property type="molecule type" value="Genomic_DNA"/>
</dbReference>
<organism evidence="2">
    <name type="scientific">marine sediment metagenome</name>
    <dbReference type="NCBI Taxonomy" id="412755"/>
    <lineage>
        <taxon>unclassified sequences</taxon>
        <taxon>metagenomes</taxon>
        <taxon>ecological metagenomes</taxon>
    </lineage>
</organism>
<protein>
    <recommendedName>
        <fullName evidence="1">Anticodon-binding domain-containing protein</fullName>
    </recommendedName>
</protein>
<sequence length="48" mass="5474">LLGIPFRVTISPRTLAKNSAEIKKRSEKEAQLVPLEKLTEKLKELIKD</sequence>
<feature type="domain" description="Anticodon-binding" evidence="1">
    <location>
        <begin position="1"/>
        <end position="45"/>
    </location>
</feature>
<name>X0W779_9ZZZZ</name>
<dbReference type="SUPFAM" id="SSF52954">
    <property type="entry name" value="Class II aaRS ABD-related"/>
    <property type="match status" value="1"/>
</dbReference>
<feature type="non-terminal residue" evidence="2">
    <location>
        <position position="1"/>
    </location>
</feature>
<dbReference type="Gene3D" id="3.40.50.800">
    <property type="entry name" value="Anticodon-binding domain"/>
    <property type="match status" value="1"/>
</dbReference>
<gene>
    <name evidence="2" type="ORF">S01H1_55677</name>
</gene>
<dbReference type="AlphaFoldDB" id="X0W779"/>
<comment type="caution">
    <text evidence="2">The sequence shown here is derived from an EMBL/GenBank/DDBJ whole genome shotgun (WGS) entry which is preliminary data.</text>
</comment>
<proteinExistence type="predicted"/>
<dbReference type="Pfam" id="PF03129">
    <property type="entry name" value="HGTP_anticodon"/>
    <property type="match status" value="1"/>
</dbReference>
<dbReference type="InterPro" id="IPR004154">
    <property type="entry name" value="Anticodon-bd"/>
</dbReference>